<keyword evidence="2" id="KW-1185">Reference proteome</keyword>
<evidence type="ECO:0000313" key="1">
    <source>
        <dbReference type="EMBL" id="UNH40872.1"/>
    </source>
</evidence>
<keyword evidence="1" id="KW-0614">Plasmid</keyword>
<proteinExistence type="predicted"/>
<protein>
    <submittedName>
        <fullName evidence="1">MFS transporter</fullName>
    </submittedName>
</protein>
<sequence length="395" mass="42152">MKRNLYILMATILVVTMSELQTAGMLPNIAADLQASTGQVGLLVSVYALGMAVGGPIIAYMLRRKSPRLVLTSIIAVYAVIEILAPVVHEYWWLALARLLTGCLSGATFGLALTFAARLAPSPDQIGRSVSIVLSGLMVGTVIGLPLSHFIATQWDWQSCFYLLGVAALLVSYIVLKWLPDLAKATEDESVADIQNLKSPKLWSRYLVSFLTIGAAYGSFSFFTPLLQQNAGFSSDATTLILLGYGLCTVIGNLIVGRFADAHPVGVLRIGHSALLIALVVLSLFSDVKELTLVMVLVVGLIGISMNPALITRVTEAGGTGYLVTTVHTAVITMGVTLGTMFSAFSMNIFGQDPVIATWTGAALVVVVLIVLAMQTMRFSNTKQPLARVNSLNKS</sequence>
<gene>
    <name evidence="1" type="ORF">MNY70_16835</name>
</gene>
<evidence type="ECO:0000313" key="2">
    <source>
        <dbReference type="Proteomes" id="UP000829420"/>
    </source>
</evidence>
<accession>A0ACD3YCJ7</accession>
<reference evidence="1" key="1">
    <citation type="submission" date="2022-03" db="EMBL/GenBank/DDBJ databases">
        <title>ESBL-producing Moellerella wisconsensis and Escherichia marmotae isolated from wild game meat.</title>
        <authorList>
            <person name="Biggel M."/>
        </authorList>
    </citation>
    <scope>NUCLEOTIDE SEQUENCE</scope>
    <source>
        <strain evidence="1">W1</strain>
    </source>
</reference>
<dbReference type="Proteomes" id="UP000829420">
    <property type="component" value="Plasmid pW1-a"/>
</dbReference>
<geneLocation type="plasmid" evidence="1 2">
    <name>pW1-a</name>
</geneLocation>
<organism evidence="1 2">
    <name type="scientific">Moellerella wisconsensis</name>
    <dbReference type="NCBI Taxonomy" id="158849"/>
    <lineage>
        <taxon>Bacteria</taxon>
        <taxon>Pseudomonadati</taxon>
        <taxon>Pseudomonadota</taxon>
        <taxon>Gammaproteobacteria</taxon>
        <taxon>Enterobacterales</taxon>
        <taxon>Morganellaceae</taxon>
        <taxon>Moellerella</taxon>
    </lineage>
</organism>
<dbReference type="EMBL" id="CP093256">
    <property type="protein sequence ID" value="UNH40872.1"/>
    <property type="molecule type" value="Genomic_DNA"/>
</dbReference>
<name>A0ACD3YCJ7_9GAMM</name>